<reference evidence="1 2" key="1">
    <citation type="journal article" date="2019" name="Commun. Biol.">
        <title>The bagworm genome reveals a unique fibroin gene that provides high tensile strength.</title>
        <authorList>
            <person name="Kono N."/>
            <person name="Nakamura H."/>
            <person name="Ohtoshi R."/>
            <person name="Tomita M."/>
            <person name="Numata K."/>
            <person name="Arakawa K."/>
        </authorList>
    </citation>
    <scope>NUCLEOTIDE SEQUENCE [LARGE SCALE GENOMIC DNA]</scope>
</reference>
<accession>A0A4C1VSF5</accession>
<proteinExistence type="predicted"/>
<comment type="caution">
    <text evidence="1">The sequence shown here is derived from an EMBL/GenBank/DDBJ whole genome shotgun (WGS) entry which is preliminary data.</text>
</comment>
<dbReference type="Proteomes" id="UP000299102">
    <property type="component" value="Unassembled WGS sequence"/>
</dbReference>
<dbReference type="AlphaFoldDB" id="A0A4C1VSF5"/>
<keyword evidence="2" id="KW-1185">Reference proteome</keyword>
<gene>
    <name evidence="1" type="ORF">EVAR_33030_1</name>
</gene>
<name>A0A4C1VSF5_EUMVA</name>
<dbReference type="EMBL" id="BGZK01000396">
    <property type="protein sequence ID" value="GBP41302.1"/>
    <property type="molecule type" value="Genomic_DNA"/>
</dbReference>
<evidence type="ECO:0000313" key="2">
    <source>
        <dbReference type="Proteomes" id="UP000299102"/>
    </source>
</evidence>
<organism evidence="1 2">
    <name type="scientific">Eumeta variegata</name>
    <name type="common">Bagworm moth</name>
    <name type="synonym">Eumeta japonica</name>
    <dbReference type="NCBI Taxonomy" id="151549"/>
    <lineage>
        <taxon>Eukaryota</taxon>
        <taxon>Metazoa</taxon>
        <taxon>Ecdysozoa</taxon>
        <taxon>Arthropoda</taxon>
        <taxon>Hexapoda</taxon>
        <taxon>Insecta</taxon>
        <taxon>Pterygota</taxon>
        <taxon>Neoptera</taxon>
        <taxon>Endopterygota</taxon>
        <taxon>Lepidoptera</taxon>
        <taxon>Glossata</taxon>
        <taxon>Ditrysia</taxon>
        <taxon>Tineoidea</taxon>
        <taxon>Psychidae</taxon>
        <taxon>Oiketicinae</taxon>
        <taxon>Eumeta</taxon>
    </lineage>
</organism>
<protein>
    <submittedName>
        <fullName evidence="1">Uncharacterized protein</fullName>
    </submittedName>
</protein>
<sequence>MRYLLRPAFAKHRGYNLRALRTSSGCYTAFFPGLTRLQTTANRYNLQSVRNLGRSTHHNVGVSLECEAVCCRVVLPLAFTNNAVSVCSSCREDWKWDQNYIPNKCLYSVTDLAPPVKYELELTPGSCLAADSARKRGGFIARCTRRSMLTSEAVPETSEYRDSKRGSERRRRVRLGGMNYLCLFVCKL</sequence>
<evidence type="ECO:0000313" key="1">
    <source>
        <dbReference type="EMBL" id="GBP41302.1"/>
    </source>
</evidence>